<evidence type="ECO:0000313" key="2">
    <source>
        <dbReference type="WBParaSite" id="ES5_v2.g19066.t1"/>
    </source>
</evidence>
<name>A0AC34FNU8_9BILA</name>
<sequence>MQVAAAKTRNFLHTLDFCERADIKGGKIVANFSIQRNFILPLLLFCVHIFLLIIMVFESRAEYLAECAEADDFDIRTRNFGKYTSKAERIESKKPEFDHTRRLVDNWRNNDMNQRHSKA</sequence>
<protein>
    <submittedName>
        <fullName evidence="2">Uncharacterized protein</fullName>
    </submittedName>
</protein>
<evidence type="ECO:0000313" key="1">
    <source>
        <dbReference type="Proteomes" id="UP000887579"/>
    </source>
</evidence>
<dbReference type="Proteomes" id="UP000887579">
    <property type="component" value="Unplaced"/>
</dbReference>
<reference evidence="2" key="1">
    <citation type="submission" date="2022-11" db="UniProtKB">
        <authorList>
            <consortium name="WormBaseParasite"/>
        </authorList>
    </citation>
    <scope>IDENTIFICATION</scope>
</reference>
<proteinExistence type="predicted"/>
<dbReference type="WBParaSite" id="ES5_v2.g19066.t1">
    <property type="protein sequence ID" value="ES5_v2.g19066.t1"/>
    <property type="gene ID" value="ES5_v2.g19066"/>
</dbReference>
<accession>A0AC34FNU8</accession>
<organism evidence="1 2">
    <name type="scientific">Panagrolaimus sp. ES5</name>
    <dbReference type="NCBI Taxonomy" id="591445"/>
    <lineage>
        <taxon>Eukaryota</taxon>
        <taxon>Metazoa</taxon>
        <taxon>Ecdysozoa</taxon>
        <taxon>Nematoda</taxon>
        <taxon>Chromadorea</taxon>
        <taxon>Rhabditida</taxon>
        <taxon>Tylenchina</taxon>
        <taxon>Panagrolaimomorpha</taxon>
        <taxon>Panagrolaimoidea</taxon>
        <taxon>Panagrolaimidae</taxon>
        <taxon>Panagrolaimus</taxon>
    </lineage>
</organism>